<organism evidence="1 2">
    <name type="scientific">Opisthorchis viverrini</name>
    <name type="common">Southeast Asian liver fluke</name>
    <dbReference type="NCBI Taxonomy" id="6198"/>
    <lineage>
        <taxon>Eukaryota</taxon>
        <taxon>Metazoa</taxon>
        <taxon>Spiralia</taxon>
        <taxon>Lophotrochozoa</taxon>
        <taxon>Platyhelminthes</taxon>
        <taxon>Trematoda</taxon>
        <taxon>Digenea</taxon>
        <taxon>Opisthorchiida</taxon>
        <taxon>Opisthorchiata</taxon>
        <taxon>Opisthorchiidae</taxon>
        <taxon>Opisthorchis</taxon>
    </lineage>
</organism>
<name>A0A074Z9E0_OPIVI</name>
<evidence type="ECO:0000313" key="2">
    <source>
        <dbReference type="Proteomes" id="UP000054324"/>
    </source>
</evidence>
<dbReference type="Gene3D" id="3.10.20.70">
    <property type="entry name" value="Glutamine synthetase, N-terminal domain"/>
    <property type="match status" value="1"/>
</dbReference>
<dbReference type="KEGG" id="ovi:T265_09669"/>
<reference evidence="1 2" key="1">
    <citation type="submission" date="2013-11" db="EMBL/GenBank/DDBJ databases">
        <title>Opisthorchis viverrini - life in the bile duct.</title>
        <authorList>
            <person name="Young N.D."/>
            <person name="Nagarajan N."/>
            <person name="Lin S.J."/>
            <person name="Korhonen P.K."/>
            <person name="Jex A.R."/>
            <person name="Hall R.S."/>
            <person name="Safavi-Hemami H."/>
            <person name="Kaewkong W."/>
            <person name="Bertrand D."/>
            <person name="Gao S."/>
            <person name="Seet Q."/>
            <person name="Wongkham S."/>
            <person name="Teh B.T."/>
            <person name="Wongkham C."/>
            <person name="Intapan P.M."/>
            <person name="Maleewong W."/>
            <person name="Yang X."/>
            <person name="Hu M."/>
            <person name="Wang Z."/>
            <person name="Hofmann A."/>
            <person name="Sternberg P.W."/>
            <person name="Tan P."/>
            <person name="Wang J."/>
            <person name="Gasser R.B."/>
        </authorList>
    </citation>
    <scope>NUCLEOTIDE SEQUENCE [LARGE SCALE GENOMIC DNA]</scope>
</reference>
<gene>
    <name evidence="1" type="ORF">T265_09669</name>
</gene>
<dbReference type="OrthoDB" id="6229751at2759"/>
<dbReference type="GO" id="GO:0004356">
    <property type="term" value="F:glutamine synthetase activity"/>
    <property type="evidence" value="ECO:0007669"/>
    <property type="project" value="InterPro"/>
</dbReference>
<evidence type="ECO:0000313" key="1">
    <source>
        <dbReference type="EMBL" id="KER22162.1"/>
    </source>
</evidence>
<dbReference type="RefSeq" id="XP_009174083.1">
    <property type="nucleotide sequence ID" value="XM_009175819.1"/>
</dbReference>
<dbReference type="AlphaFoldDB" id="A0A074Z9E0"/>
<proteinExistence type="predicted"/>
<dbReference type="Proteomes" id="UP000054324">
    <property type="component" value="Unassembled WGS sequence"/>
</dbReference>
<dbReference type="GeneID" id="20323837"/>
<keyword evidence="2" id="KW-1185">Reference proteome</keyword>
<dbReference type="GO" id="GO:0006542">
    <property type="term" value="P:glutamine biosynthetic process"/>
    <property type="evidence" value="ECO:0007669"/>
    <property type="project" value="InterPro"/>
</dbReference>
<sequence length="181" mass="20574">MYQPSSVLTDSKMLLARYYELPQPEDKIQLTYIWIDASGVDMRCKDMTVDKEPTSPEAVAPFRCLTAIPPEGNMRAGLLSGCPSLARGIREADVGLEPRTFGVVSKLRRIARIWWEHRISNVEVRRMEFGRNNSPSIDELITLHRLRCLGHVPVGRLPRGALFAQPREGWKRARGGQTMTW</sequence>
<accession>A0A074Z9E0</accession>
<dbReference type="EMBL" id="KL596915">
    <property type="protein sequence ID" value="KER22162.1"/>
    <property type="molecule type" value="Genomic_DNA"/>
</dbReference>
<dbReference type="CTD" id="20323837"/>
<protein>
    <submittedName>
        <fullName evidence="1">Uncharacterized protein</fullName>
    </submittedName>
</protein>
<dbReference type="InterPro" id="IPR036651">
    <property type="entry name" value="Gln_synt_N_sf"/>
</dbReference>
<dbReference type="STRING" id="6198.A0A074Z9E0"/>